<comment type="caution">
    <text evidence="1">The sequence shown here is derived from an EMBL/GenBank/DDBJ whole genome shotgun (WGS) entry which is preliminary data.</text>
</comment>
<evidence type="ECO:0000313" key="1">
    <source>
        <dbReference type="EMBL" id="PWL04102.1"/>
    </source>
</evidence>
<accession>A0ABX5LNU9</accession>
<reference evidence="1 2" key="1">
    <citation type="submission" date="2018-05" db="EMBL/GenBank/DDBJ databases">
        <title>Animal gut microbial communities from fecal samples from Wisconsin, USA.</title>
        <authorList>
            <person name="Neumann A."/>
        </authorList>
    </citation>
    <scope>NUCLEOTIDE SEQUENCE [LARGE SCALE GENOMIC DNA]</scope>
    <source>
        <strain evidence="1 2">UWS4</strain>
    </source>
</reference>
<dbReference type="RefSeq" id="WP_106197464.1">
    <property type="nucleotide sequence ID" value="NZ_JAXEIU010000019.1"/>
</dbReference>
<gene>
    <name evidence="1" type="ORF">B0H50_101113</name>
</gene>
<evidence type="ECO:0000313" key="2">
    <source>
        <dbReference type="Proteomes" id="UP000245523"/>
    </source>
</evidence>
<dbReference type="EMBL" id="QGHD01000001">
    <property type="protein sequence ID" value="PWL04102.1"/>
    <property type="molecule type" value="Genomic_DNA"/>
</dbReference>
<name>A0ABX5LNU9_9BACT</name>
<evidence type="ECO:0008006" key="3">
    <source>
        <dbReference type="Google" id="ProtNLM"/>
    </source>
</evidence>
<keyword evidence="2" id="KW-1185">Reference proteome</keyword>
<protein>
    <recommendedName>
        <fullName evidence="3">DUF3791 domain-containing protein</fullName>
    </recommendedName>
</protein>
<organism evidence="1 2">
    <name type="scientific">Hallerella porci</name>
    <dbReference type="NCBI Taxonomy" id="1945871"/>
    <lineage>
        <taxon>Bacteria</taxon>
        <taxon>Pseudomonadati</taxon>
        <taxon>Fibrobacterota</taxon>
        <taxon>Fibrobacteria</taxon>
        <taxon>Fibrobacterales</taxon>
        <taxon>Fibrobacteraceae</taxon>
        <taxon>Hallerella</taxon>
    </lineage>
</organism>
<sequence>MSKKEQLIEFISQDIIEKICENQNVEYDEAMNLFYNSQFFEKLQDDATGLYLEGSDYLYELFADEMKFGKIIQKEI</sequence>
<dbReference type="Proteomes" id="UP000245523">
    <property type="component" value="Unassembled WGS sequence"/>
</dbReference>
<proteinExistence type="predicted"/>